<evidence type="ECO:0000313" key="3">
    <source>
        <dbReference type="Proteomes" id="UP000238375"/>
    </source>
</evidence>
<dbReference type="GO" id="GO:0010181">
    <property type="term" value="F:FMN binding"/>
    <property type="evidence" value="ECO:0007669"/>
    <property type="project" value="InterPro"/>
</dbReference>
<dbReference type="SUPFAM" id="SSF50475">
    <property type="entry name" value="FMN-binding split barrel"/>
    <property type="match status" value="1"/>
</dbReference>
<sequence>MSSTHSTPTNVTTPSLSELEKTCWQQLDQSIHTHDSATAAFRNMTVATCTNRGADARIVVLRDVDVAHKYVWFHTDARTEKVLQLEEFPQAMLLFWNEQEQTQFRLTVETRLHTDDYLADEQWQKVHDGSVRLYLSEPMPGSVQEHPYPGFPDHINEGDINADDRAAARLNFAAIECRVLCMEYLKLSKQGQTRARFQYEPVSKMVWLAP</sequence>
<proteinExistence type="predicted"/>
<dbReference type="InterPro" id="IPR012349">
    <property type="entry name" value="Split_barrel_FMN-bd"/>
</dbReference>
<dbReference type="Proteomes" id="UP000238375">
    <property type="component" value="Unassembled WGS sequence"/>
</dbReference>
<dbReference type="Pfam" id="PF12766">
    <property type="entry name" value="Pyridox_oxase_2"/>
    <property type="match status" value="1"/>
</dbReference>
<dbReference type="RefSeq" id="WP_106138286.1">
    <property type="nucleotide sequence ID" value="NZ_PVTE01000010.1"/>
</dbReference>
<evidence type="ECO:0000313" key="2">
    <source>
        <dbReference type="EMBL" id="PRY37565.1"/>
    </source>
</evidence>
<feature type="domain" description="Pyridoxamine 5'-phosphate oxidase Alr4036 family FMN-binding" evidence="1">
    <location>
        <begin position="24"/>
        <end position="110"/>
    </location>
</feature>
<organism evidence="2 3">
    <name type="scientific">Spirosoma oryzae</name>
    <dbReference type="NCBI Taxonomy" id="1469603"/>
    <lineage>
        <taxon>Bacteria</taxon>
        <taxon>Pseudomonadati</taxon>
        <taxon>Bacteroidota</taxon>
        <taxon>Cytophagia</taxon>
        <taxon>Cytophagales</taxon>
        <taxon>Cytophagaceae</taxon>
        <taxon>Spirosoma</taxon>
    </lineage>
</organism>
<dbReference type="EMBL" id="PVTE01000010">
    <property type="protein sequence ID" value="PRY37565.1"/>
    <property type="molecule type" value="Genomic_DNA"/>
</dbReference>
<reference evidence="2 3" key="1">
    <citation type="submission" date="2018-03" db="EMBL/GenBank/DDBJ databases">
        <title>Genomic Encyclopedia of Archaeal and Bacterial Type Strains, Phase II (KMG-II): from individual species to whole genera.</title>
        <authorList>
            <person name="Goeker M."/>
        </authorList>
    </citation>
    <scope>NUCLEOTIDE SEQUENCE [LARGE SCALE GENOMIC DNA]</scope>
    <source>
        <strain evidence="2 3">DSM 28354</strain>
    </source>
</reference>
<accession>A0A2T0SVY1</accession>
<gene>
    <name evidence="2" type="ORF">CLV58_11034</name>
</gene>
<protein>
    <submittedName>
        <fullName evidence="2">Pyridoxamine 5'-phosphate oxidase</fullName>
    </submittedName>
</protein>
<name>A0A2T0SVY1_9BACT</name>
<dbReference type="OrthoDB" id="1493996at2"/>
<keyword evidence="3" id="KW-1185">Reference proteome</keyword>
<comment type="caution">
    <text evidence="2">The sequence shown here is derived from an EMBL/GenBank/DDBJ whole genome shotgun (WGS) entry which is preliminary data.</text>
</comment>
<evidence type="ECO:0000259" key="1">
    <source>
        <dbReference type="Pfam" id="PF12766"/>
    </source>
</evidence>
<dbReference type="InterPro" id="IPR024624">
    <property type="entry name" value="Pyridox_Oxase_Alr4036_FMN-bd"/>
</dbReference>
<dbReference type="AlphaFoldDB" id="A0A2T0SVY1"/>
<dbReference type="Gene3D" id="2.30.110.10">
    <property type="entry name" value="Electron Transport, Fmn-binding Protein, Chain A"/>
    <property type="match status" value="1"/>
</dbReference>